<evidence type="ECO:0000313" key="5">
    <source>
        <dbReference type="Proteomes" id="UP001231189"/>
    </source>
</evidence>
<feature type="compositionally biased region" description="Basic residues" evidence="2">
    <location>
        <begin position="517"/>
        <end position="526"/>
    </location>
</feature>
<dbReference type="AlphaFoldDB" id="A0AAD8QLN0"/>
<dbReference type="PANTHER" id="PTHR31099:SF28">
    <property type="entry name" value="F5J5.12"/>
    <property type="match status" value="1"/>
</dbReference>
<reference evidence="4" key="1">
    <citation type="submission" date="2023-07" db="EMBL/GenBank/DDBJ databases">
        <title>A chromosome-level genome assembly of Lolium multiflorum.</title>
        <authorList>
            <person name="Chen Y."/>
            <person name="Copetti D."/>
            <person name="Kolliker R."/>
            <person name="Studer B."/>
        </authorList>
    </citation>
    <scope>NUCLEOTIDE SEQUENCE</scope>
    <source>
        <strain evidence="4">02402/16</strain>
        <tissue evidence="4">Leaf</tissue>
    </source>
</reference>
<evidence type="ECO:0000259" key="3">
    <source>
        <dbReference type="Pfam" id="PF04195"/>
    </source>
</evidence>
<evidence type="ECO:0000256" key="1">
    <source>
        <dbReference type="SAM" id="Coils"/>
    </source>
</evidence>
<dbReference type="PANTHER" id="PTHR31099">
    <property type="entry name" value="OS06G0165300 PROTEIN"/>
    <property type="match status" value="1"/>
</dbReference>
<dbReference type="Pfam" id="PF04195">
    <property type="entry name" value="Transposase_28"/>
    <property type="match status" value="1"/>
</dbReference>
<organism evidence="4 5">
    <name type="scientific">Lolium multiflorum</name>
    <name type="common">Italian ryegrass</name>
    <name type="synonym">Lolium perenne subsp. multiflorum</name>
    <dbReference type="NCBI Taxonomy" id="4521"/>
    <lineage>
        <taxon>Eukaryota</taxon>
        <taxon>Viridiplantae</taxon>
        <taxon>Streptophyta</taxon>
        <taxon>Embryophyta</taxon>
        <taxon>Tracheophyta</taxon>
        <taxon>Spermatophyta</taxon>
        <taxon>Magnoliopsida</taxon>
        <taxon>Liliopsida</taxon>
        <taxon>Poales</taxon>
        <taxon>Poaceae</taxon>
        <taxon>BOP clade</taxon>
        <taxon>Pooideae</taxon>
        <taxon>Poodae</taxon>
        <taxon>Poeae</taxon>
        <taxon>Poeae Chloroplast Group 2 (Poeae type)</taxon>
        <taxon>Loliodinae</taxon>
        <taxon>Loliinae</taxon>
        <taxon>Lolium</taxon>
    </lineage>
</organism>
<feature type="compositionally biased region" description="Basic residues" evidence="2">
    <location>
        <begin position="582"/>
        <end position="596"/>
    </location>
</feature>
<evidence type="ECO:0000313" key="4">
    <source>
        <dbReference type="EMBL" id="KAK1604630.1"/>
    </source>
</evidence>
<evidence type="ECO:0000256" key="2">
    <source>
        <dbReference type="SAM" id="MobiDB-lite"/>
    </source>
</evidence>
<keyword evidence="5" id="KW-1185">Reference proteome</keyword>
<comment type="caution">
    <text evidence="4">The sequence shown here is derived from an EMBL/GenBank/DDBJ whole genome shotgun (WGS) entry which is preliminary data.</text>
</comment>
<protein>
    <recommendedName>
        <fullName evidence="3">Transposase (putative) gypsy type domain-containing protein</fullName>
    </recommendedName>
</protein>
<accession>A0AAD8QLN0</accession>
<feature type="coiled-coil region" evidence="1">
    <location>
        <begin position="380"/>
        <end position="439"/>
    </location>
</feature>
<feature type="domain" description="Transposase (putative) gypsy type" evidence="3">
    <location>
        <begin position="82"/>
        <end position="148"/>
    </location>
</feature>
<keyword evidence="1" id="KW-0175">Coiled coil</keyword>
<feature type="region of interest" description="Disordered" evidence="2">
    <location>
        <begin position="304"/>
        <end position="355"/>
    </location>
</feature>
<sequence>MSSSSSFGVASATNPDAAAVMPSRLRTGRGRREATRPEDFASFLRTQDEIDALCNDHGVPKEFTARPAGVLRANATPPPGAICVYAPALEAGLRVPLHGFVREALAHFGIAPAQLTPNGWRMMAGFLALCRSDGVPPSLAVFRYFFQLSVVCKSQNKGWYCFRSRDSSGLRFTGMPPQSYIAFKHWKSEFFFLSSPEPWPCPVEWGEPSESSFGTPVLTGVEKRSAAKLLRDHGGAAIDLRTFLNPAAAMTATAFAVQPAPPRPTSSTTCIVSRAEGMDPFVHAMVKTMLAEKAAAQASASAKKVKAEPGSKAAVSPQLCGKKRSLEEAKDKECSPPPGFSRKPRRFPSRHKGDGTDWVATREQVASAKRDAEGKAMVKLAATRAELAKAKARLAAAEAEVVNAKAELTAAKARPELAVEQAKARLAAAKRALEEELGIVKAAAVHQLLCCEEHVRRRAEHALEGYRRWRTARAPAARVAWTIFTKMVSQVNLKLQRPYLLTIARPTSASVTAPRLLSRRKGRRSSRSAALRAAHAGEPSRPAARGVRGSTRELSHVASARANATGRLAAVRPPPPLGSPPCRRRRARPQPLRHRPSLGGGDGDLRLPFSADPREGPPTLSDSRSEHINPRAMAIA</sequence>
<dbReference type="InterPro" id="IPR007321">
    <property type="entry name" value="Transposase_28"/>
</dbReference>
<dbReference type="Proteomes" id="UP001231189">
    <property type="component" value="Unassembled WGS sequence"/>
</dbReference>
<name>A0AAD8QLN0_LOLMU</name>
<gene>
    <name evidence="4" type="ORF">QYE76_028303</name>
</gene>
<proteinExistence type="predicted"/>
<feature type="region of interest" description="Disordered" evidence="2">
    <location>
        <begin position="514"/>
        <end position="636"/>
    </location>
</feature>
<dbReference type="EMBL" id="JAUUTY010000007">
    <property type="protein sequence ID" value="KAK1604630.1"/>
    <property type="molecule type" value="Genomic_DNA"/>
</dbReference>
<feature type="compositionally biased region" description="Basic and acidic residues" evidence="2">
    <location>
        <begin position="324"/>
        <end position="334"/>
    </location>
</feature>